<keyword evidence="2" id="KW-1185">Reference proteome</keyword>
<dbReference type="Proteomes" id="UP000552700">
    <property type="component" value="Unassembled WGS sequence"/>
</dbReference>
<dbReference type="AlphaFoldDB" id="A0A841J453"/>
<gene>
    <name evidence="1" type="ORF">FHS92_002025</name>
</gene>
<evidence type="ECO:0000313" key="2">
    <source>
        <dbReference type="Proteomes" id="UP000552700"/>
    </source>
</evidence>
<proteinExistence type="predicted"/>
<keyword evidence="1" id="KW-0969">Cilium</keyword>
<keyword evidence="1" id="KW-0966">Cell projection</keyword>
<comment type="caution">
    <text evidence="1">The sequence shown here is derived from an EMBL/GenBank/DDBJ whole genome shotgun (WGS) entry which is preliminary data.</text>
</comment>
<dbReference type="GO" id="GO:0044781">
    <property type="term" value="P:bacterial-type flagellum organization"/>
    <property type="evidence" value="ECO:0007669"/>
    <property type="project" value="InterPro"/>
</dbReference>
<dbReference type="EMBL" id="JACIJP010000002">
    <property type="protein sequence ID" value="MBB6124296.1"/>
    <property type="molecule type" value="Genomic_DNA"/>
</dbReference>
<dbReference type="InterPro" id="IPR010845">
    <property type="entry name" value="FlaF"/>
</dbReference>
<dbReference type="Pfam" id="PF07309">
    <property type="entry name" value="FlaF"/>
    <property type="match status" value="1"/>
</dbReference>
<protein>
    <submittedName>
        <fullName evidence="1">Flagellar protein FlaF</fullName>
    </submittedName>
</protein>
<organism evidence="1 2">
    <name type="scientific">Sphingobium subterraneum</name>
    <dbReference type="NCBI Taxonomy" id="627688"/>
    <lineage>
        <taxon>Bacteria</taxon>
        <taxon>Pseudomonadati</taxon>
        <taxon>Pseudomonadota</taxon>
        <taxon>Alphaproteobacteria</taxon>
        <taxon>Sphingomonadales</taxon>
        <taxon>Sphingomonadaceae</taxon>
        <taxon>Sphingobium</taxon>
    </lineage>
</organism>
<dbReference type="NCBIfam" id="NF009435">
    <property type="entry name" value="PRK12794.1"/>
    <property type="match status" value="1"/>
</dbReference>
<accession>A0A841J453</accession>
<keyword evidence="1" id="KW-0282">Flagellum</keyword>
<evidence type="ECO:0000313" key="1">
    <source>
        <dbReference type="EMBL" id="MBB6124296.1"/>
    </source>
</evidence>
<name>A0A841J453_9SPHN</name>
<sequence length="116" mass="12883">MSVSAYKRAQVATEHPRDTEHRLLSQVTGAMIDAQQRGEQGRALADILHWNREIWQTFGAICGDSANRLPPPLRAGIISLSLWVDRHSSEVIAEREGIEDLIAVNRMIMEGLAGHS</sequence>
<reference evidence="1 2" key="1">
    <citation type="submission" date="2020-08" db="EMBL/GenBank/DDBJ databases">
        <title>Genomic Encyclopedia of Type Strains, Phase IV (KMG-IV): sequencing the most valuable type-strain genomes for metagenomic binning, comparative biology and taxonomic classification.</title>
        <authorList>
            <person name="Goeker M."/>
        </authorList>
    </citation>
    <scope>NUCLEOTIDE SEQUENCE [LARGE SCALE GENOMIC DNA]</scope>
    <source>
        <strain evidence="1 2">DSM 102255</strain>
    </source>
</reference>
<dbReference type="RefSeq" id="WP_184080086.1">
    <property type="nucleotide sequence ID" value="NZ_JACIJP010000002.1"/>
</dbReference>